<evidence type="ECO:0000259" key="2">
    <source>
        <dbReference type="Pfam" id="PF01370"/>
    </source>
</evidence>
<evidence type="ECO:0000256" key="1">
    <source>
        <dbReference type="ARBA" id="ARBA00007637"/>
    </source>
</evidence>
<comment type="similarity">
    <text evidence="1">Belongs to the NAD(P)-dependent epimerase/dehydratase family.</text>
</comment>
<dbReference type="Proteomes" id="UP000185860">
    <property type="component" value="Unassembled WGS sequence"/>
</dbReference>
<dbReference type="Pfam" id="PF01370">
    <property type="entry name" value="Epimerase"/>
    <property type="match status" value="1"/>
</dbReference>
<reference evidence="3 4" key="1">
    <citation type="submission" date="2016-11" db="EMBL/GenBank/DDBJ databases">
        <title>Draft Genome Sequences of Nine Cyanobacterial Strains from Diverse Habitats.</title>
        <authorList>
            <person name="Zhu T."/>
            <person name="Hou S."/>
            <person name="Lu X."/>
            <person name="Hess W.R."/>
        </authorList>
    </citation>
    <scope>NUCLEOTIDE SEQUENCE [LARGE SCALE GENOMIC DNA]</scope>
    <source>
        <strain evidence="3 4">IAM M-71</strain>
    </source>
</reference>
<gene>
    <name evidence="3" type="ORF">NIES2119_02050</name>
</gene>
<name>A0A1U7ISK2_9CYAN</name>
<dbReference type="InterPro" id="IPR001509">
    <property type="entry name" value="Epimerase_deHydtase"/>
</dbReference>
<dbReference type="Gene3D" id="3.40.50.720">
    <property type="entry name" value="NAD(P)-binding Rossmann-like Domain"/>
    <property type="match status" value="1"/>
</dbReference>
<comment type="caution">
    <text evidence="3">The sequence shown here is derived from an EMBL/GenBank/DDBJ whole genome shotgun (WGS) entry which is preliminary data.</text>
</comment>
<sequence length="355" mass="39762">MSRRVLITGGAGFVGSSLGLALTERYSDWKIIALDNLKRRGSELNLPRLKQAGIEFIHGDVRNKEDLDPIALQPDLILECSAEPSVLAGYNSPGYVLQTNLVGTVNCLELARQTQADFIFLSTSRVYPIAHLSALKFTEIETRFQLLEQQSLPGISSQGIAEEFPLDGARSLYGATKLASELLIAEYADSYQIRTLINRCGVLTGPWQMGKVDQGVFALWMAFHYFKKSLKYIGYGGTGKQVRDFLHIADLLELIDIQINQLEELKGQTFNVGGGLSNTLSLYETTQLCQKITRNQIVITPVEETRSGDIPIFITDSRKIMQATGWKPKINSETTLQEIYQWIDRYRDLVSNIFL</sequence>
<feature type="domain" description="NAD-dependent epimerase/dehydratase" evidence="2">
    <location>
        <begin position="5"/>
        <end position="273"/>
    </location>
</feature>
<dbReference type="InterPro" id="IPR036291">
    <property type="entry name" value="NAD(P)-bd_dom_sf"/>
</dbReference>
<organism evidence="3 4">
    <name type="scientific">[Phormidium ambiguum] IAM M-71</name>
    <dbReference type="NCBI Taxonomy" id="454136"/>
    <lineage>
        <taxon>Bacteria</taxon>
        <taxon>Bacillati</taxon>
        <taxon>Cyanobacteriota</taxon>
        <taxon>Cyanophyceae</taxon>
        <taxon>Oscillatoriophycideae</taxon>
        <taxon>Aerosakkonematales</taxon>
        <taxon>Aerosakkonemataceae</taxon>
        <taxon>Floridanema</taxon>
    </lineage>
</organism>
<dbReference type="EMBL" id="MRCE01000002">
    <property type="protein sequence ID" value="OKH40428.1"/>
    <property type="molecule type" value="Genomic_DNA"/>
</dbReference>
<evidence type="ECO:0000313" key="4">
    <source>
        <dbReference type="Proteomes" id="UP000185860"/>
    </source>
</evidence>
<proteinExistence type="inferred from homology"/>
<accession>A0A1U7ISK2</accession>
<dbReference type="OrthoDB" id="9811743at2"/>
<dbReference type="RefSeq" id="WP_073591808.1">
    <property type="nucleotide sequence ID" value="NZ_MRCE01000002.1"/>
</dbReference>
<dbReference type="AlphaFoldDB" id="A0A1U7ISK2"/>
<evidence type="ECO:0000313" key="3">
    <source>
        <dbReference type="EMBL" id="OKH40428.1"/>
    </source>
</evidence>
<dbReference type="PANTHER" id="PTHR43000">
    <property type="entry name" value="DTDP-D-GLUCOSE 4,6-DEHYDRATASE-RELATED"/>
    <property type="match status" value="1"/>
</dbReference>
<dbReference type="SUPFAM" id="SSF51735">
    <property type="entry name" value="NAD(P)-binding Rossmann-fold domains"/>
    <property type="match status" value="1"/>
</dbReference>
<protein>
    <submittedName>
        <fullName evidence="3">3-beta hydroxysteroid dehydrogenase</fullName>
    </submittedName>
</protein>
<dbReference type="STRING" id="454136.NIES2119_02050"/>